<dbReference type="FunFam" id="1.20.58.1210:FF:000002">
    <property type="entry name" value="Exocyst complex component EXO84B"/>
    <property type="match status" value="1"/>
</dbReference>
<dbReference type="GO" id="GO:0006893">
    <property type="term" value="P:Golgi to plasma membrane transport"/>
    <property type="evidence" value="ECO:0007669"/>
    <property type="project" value="TreeGrafter"/>
</dbReference>
<name>A0A218WBF4_PUNGR</name>
<dbReference type="InterPro" id="IPR042561">
    <property type="entry name" value="Exo84_C_1"/>
</dbReference>
<protein>
    <recommendedName>
        <fullName evidence="6">Exocyst component Exo84 C-terminal domain-containing protein</fullName>
    </recommendedName>
</protein>
<evidence type="ECO:0000313" key="7">
    <source>
        <dbReference type="EMBL" id="OWM69531.1"/>
    </source>
</evidence>
<dbReference type="SUPFAM" id="SSF74788">
    <property type="entry name" value="Cullin repeat-like"/>
    <property type="match status" value="1"/>
</dbReference>
<dbReference type="InterPro" id="IPR016159">
    <property type="entry name" value="Cullin_repeat-like_dom_sf"/>
</dbReference>
<feature type="domain" description="Exocyst component Exo84 C-terminal" evidence="6">
    <location>
        <begin position="145"/>
        <end position="354"/>
    </location>
</feature>
<organism evidence="7 8">
    <name type="scientific">Punica granatum</name>
    <name type="common">Pomegranate</name>
    <dbReference type="NCBI Taxonomy" id="22663"/>
    <lineage>
        <taxon>Eukaryota</taxon>
        <taxon>Viridiplantae</taxon>
        <taxon>Streptophyta</taxon>
        <taxon>Embryophyta</taxon>
        <taxon>Tracheophyta</taxon>
        <taxon>Spermatophyta</taxon>
        <taxon>Magnoliopsida</taxon>
        <taxon>eudicotyledons</taxon>
        <taxon>Gunneridae</taxon>
        <taxon>Pentapetalae</taxon>
        <taxon>rosids</taxon>
        <taxon>malvids</taxon>
        <taxon>Myrtales</taxon>
        <taxon>Lythraceae</taxon>
        <taxon>Punica</taxon>
    </lineage>
</organism>
<feature type="compositionally biased region" description="Low complexity" evidence="5">
    <location>
        <begin position="747"/>
        <end position="766"/>
    </location>
</feature>
<reference evidence="8" key="1">
    <citation type="journal article" date="2017" name="Plant J.">
        <title>The pomegranate (Punica granatum L.) genome and the genomics of punicalagin biosynthesis.</title>
        <authorList>
            <person name="Qin G."/>
            <person name="Xu C."/>
            <person name="Ming R."/>
            <person name="Tang H."/>
            <person name="Guyot R."/>
            <person name="Kramer E.M."/>
            <person name="Hu Y."/>
            <person name="Yi X."/>
            <person name="Qi Y."/>
            <person name="Xu X."/>
            <person name="Gao Z."/>
            <person name="Pan H."/>
            <person name="Jian J."/>
            <person name="Tian Y."/>
            <person name="Yue Z."/>
            <person name="Xu Y."/>
        </authorList>
    </citation>
    <scope>NUCLEOTIDE SEQUENCE [LARGE SCALE GENOMIC DNA]</scope>
    <source>
        <strain evidence="8">cv. Dabenzi</strain>
    </source>
</reference>
<evidence type="ECO:0000256" key="1">
    <source>
        <dbReference type="ARBA" id="ARBA00007210"/>
    </source>
</evidence>
<keyword evidence="3" id="KW-0268">Exocytosis</keyword>
<dbReference type="InterPro" id="IPR042560">
    <property type="entry name" value="Exo84_C_2"/>
</dbReference>
<dbReference type="GO" id="GO:0006887">
    <property type="term" value="P:exocytosis"/>
    <property type="evidence" value="ECO:0007669"/>
    <property type="project" value="UniProtKB-KW"/>
</dbReference>
<comment type="caution">
    <text evidence="7">The sequence shown here is derived from an EMBL/GenBank/DDBJ whole genome shotgun (WGS) entry which is preliminary data.</text>
</comment>
<dbReference type="GO" id="GO:0015031">
    <property type="term" value="P:protein transport"/>
    <property type="evidence" value="ECO:0007669"/>
    <property type="project" value="UniProtKB-KW"/>
</dbReference>
<evidence type="ECO:0000256" key="4">
    <source>
        <dbReference type="ARBA" id="ARBA00022927"/>
    </source>
</evidence>
<dbReference type="FunFam" id="1.20.58.1220:FF:000001">
    <property type="entry name" value="Exocyst complex component EXO84B"/>
    <property type="match status" value="1"/>
</dbReference>
<dbReference type="PANTHER" id="PTHR21426:SF12">
    <property type="entry name" value="EXOCYST COMPLEX COMPONENT 8"/>
    <property type="match status" value="1"/>
</dbReference>
<keyword evidence="2" id="KW-0813">Transport</keyword>
<dbReference type="InterPro" id="IPR033961">
    <property type="entry name" value="Exo84"/>
</dbReference>
<comment type="similarity">
    <text evidence="1">Belongs to the EXO84 family.</text>
</comment>
<dbReference type="AlphaFoldDB" id="A0A218WBF4"/>
<proteinExistence type="inferred from homology"/>
<keyword evidence="4" id="KW-0653">Protein transport</keyword>
<dbReference type="Gene3D" id="1.20.58.1220">
    <property type="entry name" value="Exo84p, C-terminal helical domain"/>
    <property type="match status" value="1"/>
</dbReference>
<dbReference type="PANTHER" id="PTHR21426">
    <property type="entry name" value="EXOCYST COMPLEX COMPONENT 8"/>
    <property type="match status" value="1"/>
</dbReference>
<sequence length="766" mass="84836">MATAKTARTRGAPVKENGVKLEEGLGVFKSDKFDAEAYVQSKCSLNEKEIKQLCSCLLDLKKASAEEMRKSVYANYAAFIRTSKEISDLEGELFSIRNLLSMQSTLIHGLAEGVNLDSLSVNGIEGSDENMLSYIEDGEPSDLEKWATEFPDLLDVLLAERRVDEALSALDKGEHVVEEAKETKALNSAVLTSLQTAITERRQKLADQLSESACQPSTRGSELRAAISALKKLGDGPRAHTLLLNAHLQRYQYNMQSLRPSSTSYGGAYTAALSQLVFSAIAQAATDSLAIFGKEPAYTSELVIWATKQIEAFALLVKRHALASSAAAGGLRAAAECVQIALGHCSLLEARGLALCPTLLKLFRPSVEQALQANLKRIEESTAALAAADDWVLTYPPTGTRQSGRLTSTVGSTTAFQHKLTSSAHRFNFMVQDFFEDVGPLLSMQLGGQTLEGLFRVFNSYVSMLIKALPGSMEDEADFEGSENKIVRLAETETQQIALVANASLLADELLPRAAMKLSPANQSYYKDDMHRRPTDRQNRYPEQREWKRRLAVSVERLRNTFCRQHVLDLIFTEEGDSHLTADMYINMDGNADEIDWFPSMIFQELFMMLTRIHSIASEMFVGRERFAILLLMKLTETVVLWLSEDQSFWDDIEDGQRPLGPLGLQQLYLDMKFVVCFASQSRYLSRNLQRVVNEIVSKAITAFSATGIDPYSVLPEDDWFYEVCQEAIERLSGKPKAINGERDLNSPTASVSAQSISSVRSHGSS</sequence>
<feature type="region of interest" description="Disordered" evidence="5">
    <location>
        <begin position="739"/>
        <end position="766"/>
    </location>
</feature>
<dbReference type="InterPro" id="IPR032403">
    <property type="entry name" value="Exo84_C"/>
</dbReference>
<evidence type="ECO:0000256" key="5">
    <source>
        <dbReference type="SAM" id="MobiDB-lite"/>
    </source>
</evidence>
<dbReference type="Proteomes" id="UP000197138">
    <property type="component" value="Unassembled WGS sequence"/>
</dbReference>
<dbReference type="GO" id="GO:0000145">
    <property type="term" value="C:exocyst"/>
    <property type="evidence" value="ECO:0007669"/>
    <property type="project" value="InterPro"/>
</dbReference>
<dbReference type="Pfam" id="PF08700">
    <property type="entry name" value="VPS51_Exo84_N"/>
    <property type="match status" value="1"/>
</dbReference>
<dbReference type="Gene3D" id="1.20.58.1210">
    <property type="entry name" value="Exo84p, N-terminal helical domain"/>
    <property type="match status" value="1"/>
</dbReference>
<evidence type="ECO:0000259" key="6">
    <source>
        <dbReference type="Pfam" id="PF16528"/>
    </source>
</evidence>
<gene>
    <name evidence="7" type="ORF">CDL15_Pgr013992</name>
</gene>
<dbReference type="Pfam" id="PF16528">
    <property type="entry name" value="Exo84_C"/>
    <property type="match status" value="1"/>
</dbReference>
<evidence type="ECO:0000313" key="8">
    <source>
        <dbReference type="Proteomes" id="UP000197138"/>
    </source>
</evidence>
<dbReference type="EMBL" id="MTKT01004864">
    <property type="protein sequence ID" value="OWM69531.1"/>
    <property type="molecule type" value="Genomic_DNA"/>
</dbReference>
<evidence type="ECO:0000256" key="3">
    <source>
        <dbReference type="ARBA" id="ARBA00022483"/>
    </source>
</evidence>
<evidence type="ECO:0000256" key="2">
    <source>
        <dbReference type="ARBA" id="ARBA00022448"/>
    </source>
</evidence>
<accession>A0A218WBF4</accession>